<feature type="domain" description="Phage head morphogenesis" evidence="1">
    <location>
        <begin position="15"/>
        <end position="95"/>
    </location>
</feature>
<organism evidence="3 4">
    <name type="scientific">Flavobacterium branchiarum</name>
    <dbReference type="NCBI Taxonomy" id="1114870"/>
    <lineage>
        <taxon>Bacteria</taxon>
        <taxon>Pseudomonadati</taxon>
        <taxon>Bacteroidota</taxon>
        <taxon>Flavobacteriia</taxon>
        <taxon>Flavobacteriales</taxon>
        <taxon>Flavobacteriaceae</taxon>
        <taxon>Flavobacterium</taxon>
    </lineage>
</organism>
<dbReference type="Gene3D" id="3.40.1350.120">
    <property type="match status" value="1"/>
</dbReference>
<feature type="domain" description="tRNA nuclease CdiA C-terminal" evidence="2">
    <location>
        <begin position="232"/>
        <end position="308"/>
    </location>
</feature>
<keyword evidence="4" id="KW-1185">Reference proteome</keyword>
<reference evidence="3 4" key="1">
    <citation type="submission" date="2024-09" db="EMBL/GenBank/DDBJ databases">
        <authorList>
            <person name="Sun Q."/>
            <person name="Mori K."/>
        </authorList>
    </citation>
    <scope>NUCLEOTIDE SEQUENCE [LARGE SCALE GENOMIC DNA]</scope>
    <source>
        <strain evidence="3 4">CECT 7908</strain>
    </source>
</reference>
<accession>A0ABV5FPX7</accession>
<evidence type="ECO:0000313" key="3">
    <source>
        <dbReference type="EMBL" id="MFB9065582.1"/>
    </source>
</evidence>
<comment type="caution">
    <text evidence="3">The sequence shown here is derived from an EMBL/GenBank/DDBJ whole genome shotgun (WGS) entry which is preliminary data.</text>
</comment>
<dbReference type="Pfam" id="PF18451">
    <property type="entry name" value="CdiA_C"/>
    <property type="match status" value="1"/>
</dbReference>
<evidence type="ECO:0000259" key="1">
    <source>
        <dbReference type="Pfam" id="PF04233"/>
    </source>
</evidence>
<sequence length="317" mass="35929">MSWSDFKKKATELNVDYNQRWLKTEYHHTVATANSVANWKGFEADADLYPNLKYNAVNDARTREKHRALDGLILPMNHPFWKTHNVPLDWGCRCGLEQTDEEPSKVIPELDIKGAFRNNAALSGKVFGEMPYEGGMNATQIIESKTNAKKFVANKVLQSDRKDQFKTVFKSKKGAVLEHQLITKSDDYKDILGVAKAYAQKGKIAEMLPEISEREKTIRSVVFPNLQSKTSNPDLKIGNQYFDIKRPSAIKNILGNANKASKQGAIVVISDSRLDKPLTDAIIQERAKDIFKNKNYNYDSVVFYRNGELIILNRTGV</sequence>
<name>A0ABV5FPX7_9FLAO</name>
<dbReference type="InterPro" id="IPR006528">
    <property type="entry name" value="Phage_head_morphogenesis_dom"/>
</dbReference>
<dbReference type="Pfam" id="PF04233">
    <property type="entry name" value="Phage_Mu_F"/>
    <property type="match status" value="1"/>
</dbReference>
<dbReference type="EMBL" id="JBHMEX010000054">
    <property type="protein sequence ID" value="MFB9065582.1"/>
    <property type="molecule type" value="Genomic_DNA"/>
</dbReference>
<gene>
    <name evidence="3" type="ORF">ACFFUQ_16290</name>
</gene>
<dbReference type="InterPro" id="IPR040559">
    <property type="entry name" value="CdiA_C"/>
</dbReference>
<evidence type="ECO:0000259" key="2">
    <source>
        <dbReference type="Pfam" id="PF18451"/>
    </source>
</evidence>
<evidence type="ECO:0000313" key="4">
    <source>
        <dbReference type="Proteomes" id="UP001589589"/>
    </source>
</evidence>
<proteinExistence type="predicted"/>
<dbReference type="RefSeq" id="WP_353960572.1">
    <property type="nucleotide sequence ID" value="NZ_JAUFQQ010000003.1"/>
</dbReference>
<protein>
    <submittedName>
        <fullName evidence="3">Phage minor head protein</fullName>
    </submittedName>
</protein>
<dbReference type="Proteomes" id="UP001589589">
    <property type="component" value="Unassembled WGS sequence"/>
</dbReference>